<organism evidence="2 3">
    <name type="scientific">Candidatus Gottesmanbacteria bacterium GW2011_GWA1_47_8</name>
    <dbReference type="NCBI Taxonomy" id="1618438"/>
    <lineage>
        <taxon>Bacteria</taxon>
        <taxon>Candidatus Gottesmaniibacteriota</taxon>
    </lineage>
</organism>
<dbReference type="EMBL" id="LCOQ01000006">
    <property type="protein sequence ID" value="KKU80918.1"/>
    <property type="molecule type" value="Genomic_DNA"/>
</dbReference>
<accession>A0A0G1VRW1</accession>
<feature type="transmembrane region" description="Helical" evidence="1">
    <location>
        <begin position="55"/>
        <end position="73"/>
    </location>
</feature>
<comment type="caution">
    <text evidence="2">The sequence shown here is derived from an EMBL/GenBank/DDBJ whole genome shotgun (WGS) entry which is preliminary data.</text>
</comment>
<evidence type="ECO:0000256" key="1">
    <source>
        <dbReference type="SAM" id="Phobius"/>
    </source>
</evidence>
<sequence length="157" mass="17651">MTATAHTLVAGAIASKFTDPVTASTLALLSHFIMDAVPHWDIGTSWRKRSKFETGALAIGETSLGIIVGFFLFRNSAPLATLLLAIFFSLLPDWLETPWYIFFASPKHLQPSIKASLWERISYRIYKSENYFHTKAKFPLGVLTQIITVIFFLRLLA</sequence>
<proteinExistence type="predicted"/>
<dbReference type="Proteomes" id="UP000034212">
    <property type="component" value="Unassembled WGS sequence"/>
</dbReference>
<feature type="transmembrane region" description="Helical" evidence="1">
    <location>
        <begin position="79"/>
        <end position="102"/>
    </location>
</feature>
<keyword evidence="1" id="KW-1133">Transmembrane helix</keyword>
<dbReference type="AlphaFoldDB" id="A0A0G1VRW1"/>
<evidence type="ECO:0000313" key="3">
    <source>
        <dbReference type="Proteomes" id="UP000034212"/>
    </source>
</evidence>
<gene>
    <name evidence="2" type="ORF">UY08_C0006G0014</name>
</gene>
<feature type="transmembrane region" description="Helical" evidence="1">
    <location>
        <begin position="138"/>
        <end position="156"/>
    </location>
</feature>
<evidence type="ECO:0000313" key="2">
    <source>
        <dbReference type="EMBL" id="KKU80918.1"/>
    </source>
</evidence>
<reference evidence="2 3" key="1">
    <citation type="journal article" date="2015" name="Nature">
        <title>rRNA introns, odd ribosomes, and small enigmatic genomes across a large radiation of phyla.</title>
        <authorList>
            <person name="Brown C.T."/>
            <person name="Hug L.A."/>
            <person name="Thomas B.C."/>
            <person name="Sharon I."/>
            <person name="Castelle C.J."/>
            <person name="Singh A."/>
            <person name="Wilkins M.J."/>
            <person name="Williams K.H."/>
            <person name="Banfield J.F."/>
        </authorList>
    </citation>
    <scope>NUCLEOTIDE SEQUENCE [LARGE SCALE GENOMIC DNA]</scope>
</reference>
<keyword evidence="1" id="KW-0472">Membrane</keyword>
<protein>
    <submittedName>
        <fullName evidence="2">Uncharacterized protein</fullName>
    </submittedName>
</protein>
<name>A0A0G1VRW1_9BACT</name>
<keyword evidence="1" id="KW-0812">Transmembrane</keyword>